<dbReference type="InterPro" id="IPR050921">
    <property type="entry name" value="T4SS_GSP_E_ATPase"/>
</dbReference>
<dbReference type="Gene3D" id="3.30.450.90">
    <property type="match status" value="1"/>
</dbReference>
<comment type="similarity">
    <text evidence="1">Belongs to the GSP E family.</text>
</comment>
<evidence type="ECO:0000313" key="4">
    <source>
        <dbReference type="Proteomes" id="UP000321787"/>
    </source>
</evidence>
<dbReference type="Proteomes" id="UP000321787">
    <property type="component" value="Unassembled WGS sequence"/>
</dbReference>
<proteinExistence type="inferred from homology"/>
<dbReference type="Pfam" id="PF00437">
    <property type="entry name" value="T2SSE"/>
    <property type="match status" value="1"/>
</dbReference>
<feature type="domain" description="AAA+ ATPase" evidence="2">
    <location>
        <begin position="152"/>
        <end position="320"/>
    </location>
</feature>
<dbReference type="GO" id="GO:0016887">
    <property type="term" value="F:ATP hydrolysis activity"/>
    <property type="evidence" value="ECO:0007669"/>
    <property type="project" value="InterPro"/>
</dbReference>
<dbReference type="Gene3D" id="3.40.50.300">
    <property type="entry name" value="P-loop containing nucleotide triphosphate hydrolases"/>
    <property type="match status" value="1"/>
</dbReference>
<dbReference type="InterPro" id="IPR027417">
    <property type="entry name" value="P-loop_NTPase"/>
</dbReference>
<name>A0A510UMD8_ALIFS</name>
<dbReference type="CDD" id="cd01130">
    <property type="entry name" value="VirB11-like_ATPase"/>
    <property type="match status" value="1"/>
</dbReference>
<dbReference type="InterPro" id="IPR001482">
    <property type="entry name" value="T2SS/T4SS_dom"/>
</dbReference>
<reference evidence="3 4" key="1">
    <citation type="submission" date="2019-07" db="EMBL/GenBank/DDBJ databases">
        <title>Whole genome shotgun sequence of Aliivibrio fischeri NBRC 101058.</title>
        <authorList>
            <person name="Hosoyama A."/>
            <person name="Uohara A."/>
            <person name="Ohji S."/>
            <person name="Ichikawa N."/>
        </authorList>
    </citation>
    <scope>NUCLEOTIDE SEQUENCE [LARGE SCALE GENOMIC DNA]</scope>
    <source>
        <strain evidence="3 4">NBRC 101058</strain>
    </source>
</reference>
<dbReference type="SUPFAM" id="SSF52540">
    <property type="entry name" value="P-loop containing nucleoside triphosphate hydrolases"/>
    <property type="match status" value="1"/>
</dbReference>
<comment type="caution">
    <text evidence="3">The sequence shown here is derived from an EMBL/GenBank/DDBJ whole genome shotgun (WGS) entry which is preliminary data.</text>
</comment>
<evidence type="ECO:0000313" key="3">
    <source>
        <dbReference type="EMBL" id="GEK15749.1"/>
    </source>
</evidence>
<evidence type="ECO:0000256" key="1">
    <source>
        <dbReference type="ARBA" id="ARBA00006611"/>
    </source>
</evidence>
<dbReference type="RefSeq" id="WP_146866340.1">
    <property type="nucleotide sequence ID" value="NZ_BJTZ01000038.1"/>
</dbReference>
<dbReference type="EMBL" id="BJTZ01000038">
    <property type="protein sequence ID" value="GEK15749.1"/>
    <property type="molecule type" value="Genomic_DNA"/>
</dbReference>
<dbReference type="SMART" id="SM00382">
    <property type="entry name" value="AAA"/>
    <property type="match status" value="1"/>
</dbReference>
<accession>A0A510UMD8</accession>
<dbReference type="PANTHER" id="PTHR30486:SF6">
    <property type="entry name" value="TYPE IV PILUS RETRACTATION ATPASE PILT"/>
    <property type="match status" value="1"/>
</dbReference>
<gene>
    <name evidence="3" type="ORF">AFI02nite_37850</name>
</gene>
<sequence>MSDTIATLFGDVPIAKQYEWQWVEKHFEPLKQWFLCDGITEIFVDRFDSISIERNGKIEKTDTIFVSEQTLQNLITQIALCLNQTLTDESPIMDARLPDCSRLCCTLPSVTPQGATITLRVAPRDSIGIDELVAYGALSEEMKVYLQRHIQQGSNMMVSGNTGSGKTTLLRALARFIPLNERVITCEDTQELYLDWLPYRVSLEAPNRKDSEIEMKNLIETSLRMRPDRIWVGEIRKAAAADAFLQAINTGHSGCVTTIHANNTIDAVSRLQYLIASQGLISFDLAGKQIMGSVNLLIHASRHADYGRRITEITEIKDGKCIPMFRFNTETVAHEKII</sequence>
<dbReference type="AlphaFoldDB" id="A0A510UMD8"/>
<dbReference type="InterPro" id="IPR003593">
    <property type="entry name" value="AAA+_ATPase"/>
</dbReference>
<protein>
    <recommendedName>
        <fullName evidence="2">AAA+ ATPase domain-containing protein</fullName>
    </recommendedName>
</protein>
<evidence type="ECO:0000259" key="2">
    <source>
        <dbReference type="SMART" id="SM00382"/>
    </source>
</evidence>
<dbReference type="PANTHER" id="PTHR30486">
    <property type="entry name" value="TWITCHING MOTILITY PROTEIN PILT"/>
    <property type="match status" value="1"/>
</dbReference>
<organism evidence="3 4">
    <name type="scientific">Aliivibrio fischeri</name>
    <name type="common">Vibrio fischeri</name>
    <dbReference type="NCBI Taxonomy" id="668"/>
    <lineage>
        <taxon>Bacteria</taxon>
        <taxon>Pseudomonadati</taxon>
        <taxon>Pseudomonadota</taxon>
        <taxon>Gammaproteobacteria</taxon>
        <taxon>Vibrionales</taxon>
        <taxon>Vibrionaceae</taxon>
        <taxon>Aliivibrio</taxon>
    </lineage>
</organism>